<evidence type="ECO:0008006" key="4">
    <source>
        <dbReference type="Google" id="ProtNLM"/>
    </source>
</evidence>
<keyword evidence="1" id="KW-0812">Transmembrane</keyword>
<dbReference type="EMBL" id="BOOO01000042">
    <property type="protein sequence ID" value="GII33858.1"/>
    <property type="molecule type" value="Genomic_DNA"/>
</dbReference>
<feature type="transmembrane region" description="Helical" evidence="1">
    <location>
        <begin position="47"/>
        <end position="67"/>
    </location>
</feature>
<dbReference type="AlphaFoldDB" id="A0A8J3XEU6"/>
<evidence type="ECO:0000256" key="1">
    <source>
        <dbReference type="SAM" id="Phobius"/>
    </source>
</evidence>
<organism evidence="2 3">
    <name type="scientific">Planotetraspora mira</name>
    <dbReference type="NCBI Taxonomy" id="58121"/>
    <lineage>
        <taxon>Bacteria</taxon>
        <taxon>Bacillati</taxon>
        <taxon>Actinomycetota</taxon>
        <taxon>Actinomycetes</taxon>
        <taxon>Streptosporangiales</taxon>
        <taxon>Streptosporangiaceae</taxon>
        <taxon>Planotetraspora</taxon>
    </lineage>
</organism>
<comment type="caution">
    <text evidence="2">The sequence shown here is derived from an EMBL/GenBank/DDBJ whole genome shotgun (WGS) entry which is preliminary data.</text>
</comment>
<protein>
    <recommendedName>
        <fullName evidence="4">PH domain-containing protein</fullName>
    </recommendedName>
</protein>
<gene>
    <name evidence="2" type="ORF">Pmi06nite_73000</name>
</gene>
<feature type="transmembrane region" description="Helical" evidence="1">
    <location>
        <begin position="163"/>
        <end position="187"/>
    </location>
</feature>
<dbReference type="Proteomes" id="UP000650628">
    <property type="component" value="Unassembled WGS sequence"/>
</dbReference>
<keyword evidence="1" id="KW-1133">Transmembrane helix</keyword>
<evidence type="ECO:0000313" key="3">
    <source>
        <dbReference type="Proteomes" id="UP000650628"/>
    </source>
</evidence>
<feature type="transmembrane region" description="Helical" evidence="1">
    <location>
        <begin position="20"/>
        <end position="41"/>
    </location>
</feature>
<reference evidence="2 3" key="1">
    <citation type="submission" date="2021-01" db="EMBL/GenBank/DDBJ databases">
        <title>Whole genome shotgun sequence of Planotetraspora mira NBRC 15435.</title>
        <authorList>
            <person name="Komaki H."/>
            <person name="Tamura T."/>
        </authorList>
    </citation>
    <scope>NUCLEOTIDE SEQUENCE [LARGE SCALE GENOMIC DNA]</scope>
    <source>
        <strain evidence="2 3">NBRC 15435</strain>
    </source>
</reference>
<name>A0A8J3XEU6_9ACTN</name>
<keyword evidence="1" id="KW-0472">Membrane</keyword>
<evidence type="ECO:0000313" key="2">
    <source>
        <dbReference type="EMBL" id="GII33858.1"/>
    </source>
</evidence>
<sequence length="188" mass="20773">MCQVGTSKFEQVVTRKSSFAVFGVVVPLVFALMADPAVLAGDLVHDLVGVLLFPLILGAMVFTIWLVTWRSSIRATPDALSVYNALLVHEIPWKEIREIELEDGIKIVLKSGKRVGSVAYGGSLLGSITGYPSYKKAVQRLRAVREDYGQDPPKAAQASERTYFSFPWAAAAAWYLFFAIPGFIHLYF</sequence>
<accession>A0A8J3XEU6</accession>
<proteinExistence type="predicted"/>
<keyword evidence="3" id="KW-1185">Reference proteome</keyword>